<feature type="transmembrane region" description="Helical" evidence="7">
    <location>
        <begin position="44"/>
        <end position="65"/>
    </location>
</feature>
<keyword evidence="6 7" id="KW-0472">Membrane</keyword>
<dbReference type="Gramene" id="XM_028352779.1">
    <property type="protein sequence ID" value="XP_028208580.1"/>
    <property type="gene ID" value="LOC114391805"/>
</dbReference>
<dbReference type="PANTHER" id="PTHR31585:SF6">
    <property type="entry name" value="FOLATE-BIOPTERIN TRANSPORTER 2-RELATED"/>
    <property type="match status" value="1"/>
</dbReference>
<feature type="transmembrane region" description="Helical" evidence="7">
    <location>
        <begin position="183"/>
        <end position="205"/>
    </location>
</feature>
<feature type="transmembrane region" description="Helical" evidence="7">
    <location>
        <begin position="211"/>
        <end position="230"/>
    </location>
</feature>
<gene>
    <name evidence="9" type="ORF">D0Y65_046612</name>
    <name evidence="8" type="ORF">glysoja_036435</name>
</gene>
<dbReference type="InterPro" id="IPR039309">
    <property type="entry name" value="BT1"/>
</dbReference>
<evidence type="ECO:0000256" key="2">
    <source>
        <dbReference type="ARBA" id="ARBA00007015"/>
    </source>
</evidence>
<feature type="transmembrane region" description="Helical" evidence="7">
    <location>
        <begin position="331"/>
        <end position="353"/>
    </location>
</feature>
<evidence type="ECO:0000313" key="10">
    <source>
        <dbReference type="Proteomes" id="UP000289340"/>
    </source>
</evidence>
<feature type="transmembrane region" description="Helical" evidence="7">
    <location>
        <begin position="300"/>
        <end position="319"/>
    </location>
</feature>
<dbReference type="InterPro" id="IPR036259">
    <property type="entry name" value="MFS_trans_sf"/>
</dbReference>
<dbReference type="Gene3D" id="1.20.1250.20">
    <property type="entry name" value="MFS general substrate transporter like domains"/>
    <property type="match status" value="1"/>
</dbReference>
<feature type="transmembrane region" description="Helical" evidence="7">
    <location>
        <begin position="118"/>
        <end position="135"/>
    </location>
</feature>
<evidence type="ECO:0000256" key="6">
    <source>
        <dbReference type="ARBA" id="ARBA00023136"/>
    </source>
</evidence>
<evidence type="ECO:0000256" key="5">
    <source>
        <dbReference type="ARBA" id="ARBA00022989"/>
    </source>
</evidence>
<evidence type="ECO:0000256" key="4">
    <source>
        <dbReference type="ARBA" id="ARBA00022692"/>
    </source>
</evidence>
<feature type="transmembrane region" description="Helical" evidence="7">
    <location>
        <begin position="399"/>
        <end position="423"/>
    </location>
</feature>
<comment type="subcellular location">
    <subcellularLocation>
        <location evidence="1">Membrane</location>
        <topology evidence="1">Multi-pass membrane protein</topology>
    </subcellularLocation>
</comment>
<evidence type="ECO:0000313" key="9">
    <source>
        <dbReference type="EMBL" id="RZB58030.1"/>
    </source>
</evidence>
<dbReference type="GO" id="GO:0016020">
    <property type="term" value="C:membrane"/>
    <property type="evidence" value="ECO:0007669"/>
    <property type="project" value="UniProtKB-SubCell"/>
</dbReference>
<evidence type="ECO:0000256" key="3">
    <source>
        <dbReference type="ARBA" id="ARBA00022448"/>
    </source>
</evidence>
<dbReference type="CDD" id="cd17484">
    <property type="entry name" value="MFS_FBT"/>
    <property type="match status" value="1"/>
</dbReference>
<dbReference type="Proteomes" id="UP000289340">
    <property type="component" value="Chromosome 17"/>
</dbReference>
<keyword evidence="10" id="KW-1185">Reference proteome</keyword>
<dbReference type="PANTHER" id="PTHR31585">
    <property type="entry name" value="FOLATE-BIOPTERIN TRANSPORTER 1, CHLOROPLASTIC"/>
    <property type="match status" value="1"/>
</dbReference>
<keyword evidence="4 7" id="KW-0812">Transmembrane</keyword>
<dbReference type="EMBL" id="QZWG01000017">
    <property type="protein sequence ID" value="RZB58030.1"/>
    <property type="molecule type" value="Genomic_DNA"/>
</dbReference>
<protein>
    <submittedName>
        <fullName evidence="9">Putative folate-biopterin transporter 2</fullName>
    </submittedName>
</protein>
<dbReference type="Proteomes" id="UP000053555">
    <property type="component" value="Unassembled WGS sequence"/>
</dbReference>
<dbReference type="Pfam" id="PF03092">
    <property type="entry name" value="BT1"/>
    <property type="match status" value="1"/>
</dbReference>
<reference evidence="8" key="1">
    <citation type="submission" date="2014-07" db="EMBL/GenBank/DDBJ databases">
        <title>Identification of a novel salt tolerance gene in wild soybean by whole-genome sequencing.</title>
        <authorList>
            <person name="Lam H.-M."/>
            <person name="Qi X."/>
            <person name="Li M.-W."/>
            <person name="Liu X."/>
            <person name="Xie M."/>
            <person name="Ni M."/>
            <person name="Xu X."/>
        </authorList>
    </citation>
    <scope>NUCLEOTIDE SEQUENCE [LARGE SCALE GENOMIC DNA]</scope>
    <source>
        <tissue evidence="8">Root</tissue>
    </source>
</reference>
<comment type="similarity">
    <text evidence="2">Belongs to the major facilitator superfamily. Folate-biopterin transporter (TC 2.A.71) family.</text>
</comment>
<feature type="transmembrane region" description="Helical" evidence="7">
    <location>
        <begin position="359"/>
        <end position="378"/>
    </location>
</feature>
<reference evidence="9 10" key="2">
    <citation type="submission" date="2018-09" db="EMBL/GenBank/DDBJ databases">
        <title>A high-quality reference genome of wild soybean provides a powerful tool to mine soybean genomes.</title>
        <authorList>
            <person name="Xie M."/>
            <person name="Chung C.Y.L."/>
            <person name="Li M.-W."/>
            <person name="Wong F.-L."/>
            <person name="Chan T.-F."/>
            <person name="Lam H.-M."/>
        </authorList>
    </citation>
    <scope>NUCLEOTIDE SEQUENCE [LARGE SCALE GENOMIC DNA]</scope>
    <source>
        <strain evidence="10">cv. W05</strain>
        <tissue evidence="9">Hypocotyl of etiolated seedlings</tissue>
    </source>
</reference>
<organism evidence="8">
    <name type="scientific">Glycine soja</name>
    <name type="common">Wild soybean</name>
    <dbReference type="NCBI Taxonomy" id="3848"/>
    <lineage>
        <taxon>Eukaryota</taxon>
        <taxon>Viridiplantae</taxon>
        <taxon>Streptophyta</taxon>
        <taxon>Embryophyta</taxon>
        <taxon>Tracheophyta</taxon>
        <taxon>Spermatophyta</taxon>
        <taxon>Magnoliopsida</taxon>
        <taxon>eudicotyledons</taxon>
        <taxon>Gunneridae</taxon>
        <taxon>Pentapetalae</taxon>
        <taxon>rosids</taxon>
        <taxon>fabids</taxon>
        <taxon>Fabales</taxon>
        <taxon>Fabaceae</taxon>
        <taxon>Papilionoideae</taxon>
        <taxon>50 kb inversion clade</taxon>
        <taxon>NPAAA clade</taxon>
        <taxon>indigoferoid/millettioid clade</taxon>
        <taxon>Phaseoleae</taxon>
        <taxon>Glycine</taxon>
        <taxon>Glycine subgen. Soja</taxon>
    </lineage>
</organism>
<sequence length="498" mass="55438">MQEEENQEDPCGESMEENEPKNGVWDCFCIPINWFRMLSREMHWSFVFGVVVVYGISQGLGGALAEVGTKYYMKDVQKVQPSEAQVYKGITSIPWIVKPLWGLLTDVLPFFGYRRRPYFIFAGILGVIAMLLLSLHENLHLMLALLALTAGSAAVAIADVTIDACVAQNSISQPSLAADMQSLCAFSSSVGSLFGYFISGIFVHLLGPMGVFGLMTIPAGLIISVGFLLYEPRMHNTSYTQVKQNFIDAGKAMWTTLRSEDVWGPCLYMYFSLALSLDIREGMFYWYTDSKGGPSFSQESVGFIFSISSGGALLGAILYQYALKDYAFRNLLFWTQLIYGLSGMLDLILVFRLNLKFGIPDYFFVVIVESIAQMTNRLKWMPMLVLSSKLCPSGIEGTFFALLMSIDNVGLLSASWGGGFVLHILRITRTKFDNIWLAILIRNILRIAPLWLLFLVPRADPSSSILPSKNMNSKVAIDTSDIKNVELVSLVHSLEVNS</sequence>
<evidence type="ECO:0000313" key="8">
    <source>
        <dbReference type="EMBL" id="KHN46357.1"/>
    </source>
</evidence>
<accession>A0A0B2SQ37</accession>
<keyword evidence="5 7" id="KW-1133">Transmembrane helix</keyword>
<dbReference type="SUPFAM" id="SSF103473">
    <property type="entry name" value="MFS general substrate transporter"/>
    <property type="match status" value="1"/>
</dbReference>
<keyword evidence="3" id="KW-0813">Transport</keyword>
<feature type="transmembrane region" description="Helical" evidence="7">
    <location>
        <begin position="435"/>
        <end position="456"/>
    </location>
</feature>
<dbReference type="EMBL" id="KN641289">
    <property type="protein sequence ID" value="KHN46357.1"/>
    <property type="molecule type" value="Genomic_DNA"/>
</dbReference>
<name>A0A0B2SQ37_GLYSO</name>
<dbReference type="AlphaFoldDB" id="A0A0B2SQ37"/>
<feature type="transmembrane region" description="Helical" evidence="7">
    <location>
        <begin position="141"/>
        <end position="162"/>
    </location>
</feature>
<evidence type="ECO:0000256" key="1">
    <source>
        <dbReference type="ARBA" id="ARBA00004141"/>
    </source>
</evidence>
<proteinExistence type="inferred from homology"/>
<evidence type="ECO:0000256" key="7">
    <source>
        <dbReference type="SAM" id="Phobius"/>
    </source>
</evidence>